<dbReference type="Gene3D" id="1.25.40.10">
    <property type="entry name" value="Tetratricopeptide repeat domain"/>
    <property type="match status" value="1"/>
</dbReference>
<dbReference type="InterPro" id="IPR036869">
    <property type="entry name" value="J_dom_sf"/>
</dbReference>
<dbReference type="VEuPathDB" id="TriTrypDB:TcIL3000_10_4090"/>
<accession>G0UW80</accession>
<evidence type="ECO:0000313" key="3">
    <source>
        <dbReference type="EMBL" id="CCC93646.1"/>
    </source>
</evidence>
<dbReference type="CDD" id="cd06257">
    <property type="entry name" value="DnaJ"/>
    <property type="match status" value="1"/>
</dbReference>
<dbReference type="SMART" id="SM00028">
    <property type="entry name" value="TPR"/>
    <property type="match status" value="6"/>
</dbReference>
<dbReference type="SMART" id="SM00271">
    <property type="entry name" value="DnaJ"/>
    <property type="match status" value="1"/>
</dbReference>
<proteinExistence type="predicted"/>
<dbReference type="Gene3D" id="1.10.287.110">
    <property type="entry name" value="DnaJ domain"/>
    <property type="match status" value="1"/>
</dbReference>
<name>G0UW80_TRYCI</name>
<protein>
    <submittedName>
        <fullName evidence="3">Uncharacterized protein TCIL3000_10_4090</fullName>
    </submittedName>
</protein>
<dbReference type="PANTHER" id="PTHR44200">
    <property type="entry name" value="DNAJ HOMOLOG SUBFAMILY C MEMBER 7"/>
    <property type="match status" value="1"/>
</dbReference>
<reference evidence="3" key="1">
    <citation type="journal article" date="2012" name="Proc. Natl. Acad. Sci. U.S.A.">
        <title>Antigenic diversity is generated by distinct evolutionary mechanisms in African trypanosome species.</title>
        <authorList>
            <person name="Jackson A.P."/>
            <person name="Berry A."/>
            <person name="Aslett M."/>
            <person name="Allison H.C."/>
            <person name="Burton P."/>
            <person name="Vavrova-Anderson J."/>
            <person name="Brown R."/>
            <person name="Browne H."/>
            <person name="Corton N."/>
            <person name="Hauser H."/>
            <person name="Gamble J."/>
            <person name="Gilderthorp R."/>
            <person name="Marcello L."/>
            <person name="McQuillan J."/>
            <person name="Otto T.D."/>
            <person name="Quail M.A."/>
            <person name="Sanders M.J."/>
            <person name="van Tonder A."/>
            <person name="Ginger M.L."/>
            <person name="Field M.C."/>
            <person name="Barry J.D."/>
            <person name="Hertz-Fowler C."/>
            <person name="Berriman M."/>
        </authorList>
    </citation>
    <scope>NUCLEOTIDE SEQUENCE</scope>
    <source>
        <strain evidence="3">IL3000</strain>
    </source>
</reference>
<feature type="domain" description="J" evidence="2">
    <location>
        <begin position="369"/>
        <end position="440"/>
    </location>
</feature>
<dbReference type="EMBL" id="HE575323">
    <property type="protein sequence ID" value="CCC93646.1"/>
    <property type="molecule type" value="Genomic_DNA"/>
</dbReference>
<dbReference type="InterPro" id="IPR001623">
    <property type="entry name" value="DnaJ_domain"/>
</dbReference>
<dbReference type="AlphaFoldDB" id="G0UW80"/>
<dbReference type="PROSITE" id="PS50076">
    <property type="entry name" value="DNAJ_2"/>
    <property type="match status" value="1"/>
</dbReference>
<dbReference type="PROSITE" id="PS50005">
    <property type="entry name" value="TPR"/>
    <property type="match status" value="1"/>
</dbReference>
<sequence length="500" mass="55512">MEAKKGTLSSEALRDEGNKAFKSGAFHDAIKFYSQAIELDPNEAALLSNRSASYIKVKEFRKAAADAEGAIASDRTFAKAYSRLHNALCHLGRFEEAAQKLGNAVSILENCEVSLEDKRNVQELHKDAERGRKAFETGRHLLEQLDFVAAERELAPLAQSFPDCAIVGIMLGESRAARFPESVIGDLAAFSSTHSNDPYYLYVRSLATYYLGPSGFVTAQSILRHTIEMDPDNRKAVELLKKIRAIESQKTEGNNAFKNKQFADAINFYSAAMAIDLTNVRLVAVLRGNQAAAKMELKNFSSALLDCDFAINNGAGNAKLYARRSRIHQALDNHDDALRDIQRAAEMDSSYSGEAQQAKINAKRAKRKDYYKILGISQGEADEASVKRAYKKSCLQWHPDKWAHASEEEKAHAEKMFKDVGEAFSILSDPQKKRLYDSGQLDNASSGVSGAGFPVHNGDVFEMMNMMFQGNFGQGGMHTGFSFSVNPNARRHKRQSFRFM</sequence>
<dbReference type="PANTHER" id="PTHR44200:SF1">
    <property type="entry name" value="DNAJ HOMOLOG SUBFAMILY C MEMBER 7"/>
    <property type="match status" value="1"/>
</dbReference>
<dbReference type="Pfam" id="PF00226">
    <property type="entry name" value="DnaJ"/>
    <property type="match status" value="1"/>
</dbReference>
<feature type="repeat" description="TPR" evidence="1">
    <location>
        <begin position="10"/>
        <end position="43"/>
    </location>
</feature>
<dbReference type="InterPro" id="IPR019734">
    <property type="entry name" value="TPR_rpt"/>
</dbReference>
<dbReference type="InterPro" id="IPR018253">
    <property type="entry name" value="DnaJ_domain_CS"/>
</dbReference>
<gene>
    <name evidence="3" type="ORF">TCIL3000_10_4090</name>
</gene>
<dbReference type="PROSITE" id="PS00636">
    <property type="entry name" value="DNAJ_1"/>
    <property type="match status" value="1"/>
</dbReference>
<evidence type="ECO:0000256" key="1">
    <source>
        <dbReference type="PROSITE-ProRule" id="PRU00339"/>
    </source>
</evidence>
<dbReference type="InterPro" id="IPR011990">
    <property type="entry name" value="TPR-like_helical_dom_sf"/>
</dbReference>
<dbReference type="SUPFAM" id="SSF48452">
    <property type="entry name" value="TPR-like"/>
    <property type="match status" value="2"/>
</dbReference>
<dbReference type="InterPro" id="IPR052758">
    <property type="entry name" value="SRC_co-chaperone"/>
</dbReference>
<dbReference type="SUPFAM" id="SSF46565">
    <property type="entry name" value="Chaperone J-domain"/>
    <property type="match status" value="1"/>
</dbReference>
<evidence type="ECO:0000259" key="2">
    <source>
        <dbReference type="PROSITE" id="PS50076"/>
    </source>
</evidence>
<dbReference type="PRINTS" id="PR00625">
    <property type="entry name" value="JDOMAIN"/>
</dbReference>
<dbReference type="FunFam" id="1.10.287.110:FF:000144">
    <property type="entry name" value="TPR-repeat-containing chaperone protein DNAJ"/>
    <property type="match status" value="1"/>
</dbReference>
<organism evidence="3">
    <name type="scientific">Trypanosoma congolense (strain IL3000)</name>
    <dbReference type="NCBI Taxonomy" id="1068625"/>
    <lineage>
        <taxon>Eukaryota</taxon>
        <taxon>Discoba</taxon>
        <taxon>Euglenozoa</taxon>
        <taxon>Kinetoplastea</taxon>
        <taxon>Metakinetoplastina</taxon>
        <taxon>Trypanosomatida</taxon>
        <taxon>Trypanosomatidae</taxon>
        <taxon>Trypanosoma</taxon>
        <taxon>Nannomonas</taxon>
    </lineage>
</organism>
<keyword evidence="1" id="KW-0802">TPR repeat</keyword>